<protein>
    <recommendedName>
        <fullName evidence="5">Lipase</fullName>
    </recommendedName>
</protein>
<evidence type="ECO:0000313" key="4">
    <source>
        <dbReference type="Proteomes" id="UP001432027"/>
    </source>
</evidence>
<dbReference type="EMBL" id="BTSX01000002">
    <property type="protein sequence ID" value="GMS82818.1"/>
    <property type="molecule type" value="Genomic_DNA"/>
</dbReference>
<dbReference type="InterPro" id="IPR029058">
    <property type="entry name" value="AB_hydrolase_fold"/>
</dbReference>
<dbReference type="AlphaFoldDB" id="A0AAV5SIB4"/>
<organism evidence="3 4">
    <name type="scientific">Pristionchus entomophagus</name>
    <dbReference type="NCBI Taxonomy" id="358040"/>
    <lineage>
        <taxon>Eukaryota</taxon>
        <taxon>Metazoa</taxon>
        <taxon>Ecdysozoa</taxon>
        <taxon>Nematoda</taxon>
        <taxon>Chromadorea</taxon>
        <taxon>Rhabditida</taxon>
        <taxon>Rhabditina</taxon>
        <taxon>Diplogasteromorpha</taxon>
        <taxon>Diplogasteroidea</taxon>
        <taxon>Neodiplogasteridae</taxon>
        <taxon>Pristionchus</taxon>
    </lineage>
</organism>
<feature type="chain" id="PRO_5043484423" description="Lipase" evidence="2">
    <location>
        <begin position="22"/>
        <end position="387"/>
    </location>
</feature>
<dbReference type="GO" id="GO:0016298">
    <property type="term" value="F:lipase activity"/>
    <property type="evidence" value="ECO:0007669"/>
    <property type="project" value="TreeGrafter"/>
</dbReference>
<evidence type="ECO:0000256" key="1">
    <source>
        <dbReference type="SAM" id="MobiDB-lite"/>
    </source>
</evidence>
<evidence type="ECO:0000256" key="2">
    <source>
        <dbReference type="SAM" id="SignalP"/>
    </source>
</evidence>
<feature type="non-terminal residue" evidence="3">
    <location>
        <position position="1"/>
    </location>
</feature>
<gene>
    <name evidence="3" type="ORF">PENTCL1PPCAC_4993</name>
</gene>
<dbReference type="PANTHER" id="PTHR32015">
    <property type="entry name" value="FASTING INDUCED LIPASE"/>
    <property type="match status" value="1"/>
</dbReference>
<dbReference type="PANTHER" id="PTHR32015:SF9">
    <property type="entry name" value="LIPASE RELATED-RELATED"/>
    <property type="match status" value="1"/>
</dbReference>
<dbReference type="GO" id="GO:0016042">
    <property type="term" value="P:lipid catabolic process"/>
    <property type="evidence" value="ECO:0007669"/>
    <property type="project" value="InterPro"/>
</dbReference>
<accession>A0AAV5SIB4</accession>
<evidence type="ECO:0008006" key="5">
    <source>
        <dbReference type="Google" id="ProtNLM"/>
    </source>
</evidence>
<proteinExistence type="predicted"/>
<feature type="region of interest" description="Disordered" evidence="1">
    <location>
        <begin position="56"/>
        <end position="81"/>
    </location>
</feature>
<dbReference type="Gene3D" id="3.40.50.1820">
    <property type="entry name" value="alpha/beta hydrolase"/>
    <property type="match status" value="1"/>
</dbReference>
<dbReference type="SUPFAM" id="SSF53474">
    <property type="entry name" value="alpha/beta-Hydrolases"/>
    <property type="match status" value="1"/>
</dbReference>
<feature type="signal peptide" evidence="2">
    <location>
        <begin position="1"/>
        <end position="21"/>
    </location>
</feature>
<keyword evidence="2" id="KW-0732">Signal</keyword>
<name>A0AAV5SIB4_9BILA</name>
<dbReference type="Proteomes" id="UP001432027">
    <property type="component" value="Unassembled WGS sequence"/>
</dbReference>
<sequence length="387" mass="43925">AMLPITALLMMATCSMITTSAFPERITDHFYQFLMNNPEKNEFALRSYRDYDQAGTFGGRVEDDDDVDEDDDGDTAEKKPEIRHDPVVFVHGNQESALWFNENAHGWNKQIKYFLKNGYSMQELHGLSHGARNVVQALSNRFTCDIFKGVRHHIEAVLHYTQSEKVDVISHSMGVTIARAAILGGTIHFTNETCHLGPSLAGKVDTFLGIAGAHYGVCYCSIFPVNETKACSNDAFATGTCRVGNESDKEMELHAGVRCTDPETKCDNEYSRVLRHLNERNERVADFTVSTWTLKDEILGHNNMAFGKKTSHMPLSDLTLVYGHLNHSEIKDLTARHQFQLVTVHDINVEVPNVSHHHHRNRRYNTTHRAAHRHIHVEHLTDEEDEY</sequence>
<comment type="caution">
    <text evidence="3">The sequence shown here is derived from an EMBL/GenBank/DDBJ whole genome shotgun (WGS) entry which is preliminary data.</text>
</comment>
<feature type="compositionally biased region" description="Acidic residues" evidence="1">
    <location>
        <begin position="62"/>
        <end position="74"/>
    </location>
</feature>
<reference evidence="3" key="1">
    <citation type="submission" date="2023-10" db="EMBL/GenBank/DDBJ databases">
        <title>Genome assembly of Pristionchus species.</title>
        <authorList>
            <person name="Yoshida K."/>
            <person name="Sommer R.J."/>
        </authorList>
    </citation>
    <scope>NUCLEOTIDE SEQUENCE</scope>
    <source>
        <strain evidence="3">RS0144</strain>
    </source>
</reference>
<keyword evidence="4" id="KW-1185">Reference proteome</keyword>
<evidence type="ECO:0000313" key="3">
    <source>
        <dbReference type="EMBL" id="GMS82818.1"/>
    </source>
</evidence>
<dbReference type="Pfam" id="PF01674">
    <property type="entry name" value="Lipase_2"/>
    <property type="match status" value="1"/>
</dbReference>
<dbReference type="InterPro" id="IPR002918">
    <property type="entry name" value="Lipase_EstA/Esterase_EstB"/>
</dbReference>